<comment type="caution">
    <text evidence="1">The sequence shown here is derived from an EMBL/GenBank/DDBJ whole genome shotgun (WGS) entry which is preliminary data.</text>
</comment>
<sequence>MESPSIIVNASDADIVFKSADNVLFNIHRKNLEATTGAFPVFEASKQGQSVLLNESSTTLDLMFQYIYPMPQPDIPSLAFEALALLTEAVEKYRVFPAMLICKIHMQKFLPDHVQEIVGYAAKYGYNDIVAEAAPLLLVIPLEEALARLPVNLVVPWVRVIC</sequence>
<proteinExistence type="predicted"/>
<keyword evidence="2" id="KW-1185">Reference proteome</keyword>
<organism evidence="1 2">
    <name type="scientific">Collybia nuda</name>
    <dbReference type="NCBI Taxonomy" id="64659"/>
    <lineage>
        <taxon>Eukaryota</taxon>
        <taxon>Fungi</taxon>
        <taxon>Dikarya</taxon>
        <taxon>Basidiomycota</taxon>
        <taxon>Agaricomycotina</taxon>
        <taxon>Agaricomycetes</taxon>
        <taxon>Agaricomycetidae</taxon>
        <taxon>Agaricales</taxon>
        <taxon>Tricholomatineae</taxon>
        <taxon>Clitocybaceae</taxon>
        <taxon>Collybia</taxon>
    </lineage>
</organism>
<gene>
    <name evidence="1" type="ORF">BDZ94DRAFT_1173489</name>
</gene>
<name>A0A9P5XVS0_9AGAR</name>
<protein>
    <recommendedName>
        <fullName evidence="3">BTB domain-containing protein</fullName>
    </recommendedName>
</protein>
<reference evidence="1" key="1">
    <citation type="submission" date="2020-11" db="EMBL/GenBank/DDBJ databases">
        <authorList>
            <consortium name="DOE Joint Genome Institute"/>
            <person name="Ahrendt S."/>
            <person name="Riley R."/>
            <person name="Andreopoulos W."/>
            <person name="Labutti K."/>
            <person name="Pangilinan J."/>
            <person name="Ruiz-Duenas F.J."/>
            <person name="Barrasa J.M."/>
            <person name="Sanchez-Garcia M."/>
            <person name="Camarero S."/>
            <person name="Miyauchi S."/>
            <person name="Serrano A."/>
            <person name="Linde D."/>
            <person name="Babiker R."/>
            <person name="Drula E."/>
            <person name="Ayuso-Fernandez I."/>
            <person name="Pacheco R."/>
            <person name="Padilla G."/>
            <person name="Ferreira P."/>
            <person name="Barriuso J."/>
            <person name="Kellner H."/>
            <person name="Castanera R."/>
            <person name="Alfaro M."/>
            <person name="Ramirez L."/>
            <person name="Pisabarro A.G."/>
            <person name="Kuo A."/>
            <person name="Tritt A."/>
            <person name="Lipzen A."/>
            <person name="He G."/>
            <person name="Yan M."/>
            <person name="Ng V."/>
            <person name="Cullen D."/>
            <person name="Martin F."/>
            <person name="Rosso M.-N."/>
            <person name="Henrissat B."/>
            <person name="Hibbett D."/>
            <person name="Martinez A.T."/>
            <person name="Grigoriev I.V."/>
        </authorList>
    </citation>
    <scope>NUCLEOTIDE SEQUENCE</scope>
    <source>
        <strain evidence="1">CBS 247.69</strain>
    </source>
</reference>
<dbReference type="EMBL" id="MU150338">
    <property type="protein sequence ID" value="KAF9458523.1"/>
    <property type="molecule type" value="Genomic_DNA"/>
</dbReference>
<dbReference type="AlphaFoldDB" id="A0A9P5XVS0"/>
<evidence type="ECO:0008006" key="3">
    <source>
        <dbReference type="Google" id="ProtNLM"/>
    </source>
</evidence>
<accession>A0A9P5XVS0</accession>
<dbReference type="OrthoDB" id="3184970at2759"/>
<evidence type="ECO:0000313" key="1">
    <source>
        <dbReference type="EMBL" id="KAF9458523.1"/>
    </source>
</evidence>
<evidence type="ECO:0000313" key="2">
    <source>
        <dbReference type="Proteomes" id="UP000807353"/>
    </source>
</evidence>
<dbReference type="Proteomes" id="UP000807353">
    <property type="component" value="Unassembled WGS sequence"/>
</dbReference>